<dbReference type="STRING" id="87626.PTD2_14507"/>
<feature type="chain" id="PRO_5002667369" evidence="1">
    <location>
        <begin position="24"/>
        <end position="269"/>
    </location>
</feature>
<evidence type="ECO:0000256" key="1">
    <source>
        <dbReference type="SAM" id="SignalP"/>
    </source>
</evidence>
<dbReference type="HOGENOM" id="CLU_1137301_0_0_6"/>
<keyword evidence="1" id="KW-0732">Signal</keyword>
<dbReference type="AlphaFoldDB" id="A4CCG6"/>
<proteinExistence type="predicted"/>
<accession>A4CCG6</accession>
<dbReference type="eggNOG" id="COG0834">
    <property type="taxonomic scope" value="Bacteria"/>
</dbReference>
<evidence type="ECO:0000313" key="2">
    <source>
        <dbReference type="EMBL" id="EAR27259.1"/>
    </source>
</evidence>
<name>A4CCG6_9GAMM</name>
<dbReference type="Proteomes" id="UP000006201">
    <property type="component" value="Unassembled WGS sequence"/>
</dbReference>
<sequence>MKITFSTLLILCGLWIHSAKIQATETQPETSLLVASGNFAPYFVDDNPATLGLFNDIFKEALAQVGYPNVEFKSLGNEAIKRNFLIGRAEVALNWGGITPDGFFQSKYRLKFVNRVIVRKASPLALLQDLSTMKGFKVVSFVNATRVFGLQYENTMKNNGYIEYEDQTITNRLFISERFDAKVGDWLMFLWSLGLTPQQQQNMPYTALDLLEYSGSSVIYKDEVLRDKVDMQLTTMLQSGQIETITQNWFKSMGVVPYQHQFLDVLAKK</sequence>
<dbReference type="EMBL" id="AAOH01000006">
    <property type="protein sequence ID" value="EAR27259.1"/>
    <property type="molecule type" value="Genomic_DNA"/>
</dbReference>
<feature type="signal peptide" evidence="1">
    <location>
        <begin position="1"/>
        <end position="23"/>
    </location>
</feature>
<dbReference type="RefSeq" id="WP_009838521.1">
    <property type="nucleotide sequence ID" value="NZ_AAOH01000006.1"/>
</dbReference>
<organism evidence="2 3">
    <name type="scientific">Pseudoalteromonas tunicata D2</name>
    <dbReference type="NCBI Taxonomy" id="87626"/>
    <lineage>
        <taxon>Bacteria</taxon>
        <taxon>Pseudomonadati</taxon>
        <taxon>Pseudomonadota</taxon>
        <taxon>Gammaproteobacteria</taxon>
        <taxon>Alteromonadales</taxon>
        <taxon>Pseudoalteromonadaceae</taxon>
        <taxon>Pseudoalteromonas</taxon>
    </lineage>
</organism>
<gene>
    <name evidence="2" type="ORF">PTD2_14507</name>
</gene>
<dbReference type="Gene3D" id="3.40.190.10">
    <property type="entry name" value="Periplasmic binding protein-like II"/>
    <property type="match status" value="2"/>
</dbReference>
<keyword evidence="3" id="KW-1185">Reference proteome</keyword>
<comment type="caution">
    <text evidence="2">The sequence shown here is derived from an EMBL/GenBank/DDBJ whole genome shotgun (WGS) entry which is preliminary data.</text>
</comment>
<dbReference type="SUPFAM" id="SSF53850">
    <property type="entry name" value="Periplasmic binding protein-like II"/>
    <property type="match status" value="1"/>
</dbReference>
<reference evidence="2 3" key="1">
    <citation type="submission" date="2006-02" db="EMBL/GenBank/DDBJ databases">
        <authorList>
            <person name="Moran M.A."/>
            <person name="Kjelleberg S."/>
            <person name="Egan S."/>
            <person name="Saunders N."/>
            <person name="Thomas T."/>
            <person name="Ferriera S."/>
            <person name="Johnson J."/>
            <person name="Kravitz S."/>
            <person name="Halpern A."/>
            <person name="Remington K."/>
            <person name="Beeson K."/>
            <person name="Tran B."/>
            <person name="Rogers Y.-H."/>
            <person name="Friedman R."/>
            <person name="Venter J.C."/>
        </authorList>
    </citation>
    <scope>NUCLEOTIDE SEQUENCE [LARGE SCALE GENOMIC DNA]</scope>
    <source>
        <strain evidence="2 3">D2</strain>
    </source>
</reference>
<evidence type="ECO:0000313" key="3">
    <source>
        <dbReference type="Proteomes" id="UP000006201"/>
    </source>
</evidence>
<protein>
    <submittedName>
        <fullName evidence="2">Uncharacterized protein</fullName>
    </submittedName>
</protein>